<feature type="transmembrane region" description="Helical" evidence="1">
    <location>
        <begin position="24"/>
        <end position="50"/>
    </location>
</feature>
<proteinExistence type="predicted"/>
<evidence type="ECO:0000313" key="2">
    <source>
        <dbReference type="EMBL" id="MBB6390400.1"/>
    </source>
</evidence>
<protein>
    <recommendedName>
        <fullName evidence="4">SbsA Ig-like domain-containing protein</fullName>
    </recommendedName>
</protein>
<evidence type="ECO:0000256" key="1">
    <source>
        <dbReference type="SAM" id="Phobius"/>
    </source>
</evidence>
<reference evidence="2 3" key="1">
    <citation type="submission" date="2020-08" db="EMBL/GenBank/DDBJ databases">
        <title>Sequencing the genomes of 1000 actinobacteria strains.</title>
        <authorList>
            <person name="Klenk H.-P."/>
        </authorList>
    </citation>
    <scope>NUCLEOTIDE SEQUENCE [LARGE SCALE GENOMIC DNA]</scope>
    <source>
        <strain evidence="2 3">DSM 12511</strain>
    </source>
</reference>
<keyword evidence="3" id="KW-1185">Reference proteome</keyword>
<sequence length="476" mass="49380">MSTDAPTRRSDARRAQTRRRQGRAFAGAFAIVVAVIAVIGFGAAAVSVALGPRVTDVSVDPEAAVSASGSRVIFTTTQSLADVDPSQVTITPETPFAVDTSGRTVGVRFALALREDTEYTVSIDGVTGIGGGPATTLTETFRTAPAEIFLLQRGGDAGDDTIFATSIDGENAVPVFTHEHIEDFRATASHLVVSVRTADDAAALIVMAPDGTGARELPLPGDGYVTNLQAADRGERIGYTYSDADLTDESGLESILFTASLSDAAADAEPTQIEPEGVDSRVAEWRFVPDTDSVLMLTFDSTLLLADAEGGNPATLGNAVSIEGVAGTEAIVERVDGTIAIDLTDASEQPLVEPEPTFGLQGDVLPAPGGGTLRIVAVLGDDGLPERSAVAFVDDDGAAYLVTEADAGDAVLGICVSPSGRYLATLVAPDIVDNPYDQYLLPLPAQVETRISEIDDGSDVVALSGSDISWCRVPPR</sequence>
<keyword evidence="1" id="KW-0472">Membrane</keyword>
<dbReference type="AlphaFoldDB" id="A0A7X0FNQ6"/>
<dbReference type="Proteomes" id="UP000537775">
    <property type="component" value="Unassembled WGS sequence"/>
</dbReference>
<gene>
    <name evidence="2" type="ORF">HD594_000713</name>
</gene>
<dbReference type="RefSeq" id="WP_184749655.1">
    <property type="nucleotide sequence ID" value="NZ_BAAAJR010000003.1"/>
</dbReference>
<dbReference type="EMBL" id="JACHML010000001">
    <property type="protein sequence ID" value="MBB6390400.1"/>
    <property type="molecule type" value="Genomic_DNA"/>
</dbReference>
<name>A0A7X0FNQ6_9MICO</name>
<accession>A0A7X0FNQ6</accession>
<comment type="caution">
    <text evidence="2">The sequence shown here is derived from an EMBL/GenBank/DDBJ whole genome shotgun (WGS) entry which is preliminary data.</text>
</comment>
<evidence type="ECO:0000313" key="3">
    <source>
        <dbReference type="Proteomes" id="UP000537775"/>
    </source>
</evidence>
<keyword evidence="1" id="KW-1133">Transmembrane helix</keyword>
<evidence type="ECO:0008006" key="4">
    <source>
        <dbReference type="Google" id="ProtNLM"/>
    </source>
</evidence>
<organism evidence="2 3">
    <name type="scientific">Microbacterium thalassium</name>
    <dbReference type="NCBI Taxonomy" id="362649"/>
    <lineage>
        <taxon>Bacteria</taxon>
        <taxon>Bacillati</taxon>
        <taxon>Actinomycetota</taxon>
        <taxon>Actinomycetes</taxon>
        <taxon>Micrococcales</taxon>
        <taxon>Microbacteriaceae</taxon>
        <taxon>Microbacterium</taxon>
    </lineage>
</organism>
<dbReference type="SUPFAM" id="SSF69322">
    <property type="entry name" value="Tricorn protease domain 2"/>
    <property type="match status" value="1"/>
</dbReference>
<keyword evidence="1" id="KW-0812">Transmembrane</keyword>